<evidence type="ECO:0000313" key="3">
    <source>
        <dbReference type="WBParaSite" id="mrna-Wban_00379"/>
    </source>
</evidence>
<reference evidence="2" key="2">
    <citation type="journal article" date="2016" name="Mol. Ecol.">
        <title>Population genomics of the filarial nematode parasite Wuchereria bancrofti from mosquitoes.</title>
        <authorList>
            <person name="Small S.T."/>
            <person name="Reimer L.J."/>
            <person name="Tisch D.J."/>
            <person name="King C.L."/>
            <person name="Christensen B.M."/>
            <person name="Siba P.M."/>
            <person name="Kazura J.W."/>
            <person name="Serre D."/>
            <person name="Zimmerman P.A."/>
        </authorList>
    </citation>
    <scope>NUCLEOTIDE SEQUENCE</scope>
    <source>
        <strain evidence="2">pt0022</strain>
    </source>
</reference>
<reference evidence="3" key="3">
    <citation type="submission" date="2024-02" db="UniProtKB">
        <authorList>
            <consortium name="WormBaseParasite"/>
        </authorList>
    </citation>
    <scope>IDENTIFICATION</scope>
    <source>
        <strain evidence="3">pt0022</strain>
    </source>
</reference>
<proteinExistence type="predicted"/>
<reference evidence="2" key="1">
    <citation type="submission" date="2015-03" db="EMBL/GenBank/DDBJ databases">
        <title>Wuchereria bancrofti Genome Sequencing Papua New Guinea Strain.</title>
        <authorList>
            <person name="Small S.T."/>
            <person name="Serre D."/>
            <person name="Zimmerman P.A."/>
        </authorList>
    </citation>
    <scope>NUCLEOTIDE SEQUENCE [LARGE SCALE GENOMIC DNA]</scope>
    <source>
        <strain evidence="2">pt0022</strain>
    </source>
</reference>
<accession>A0AAF5PGM3</accession>
<sequence>MKFQAALRGQKGETSLTSRREKSAAMGNDKSLLTVAIALSQHLIKECACSKDSRVSKQLHVPIAPEHAPERHGIKI</sequence>
<evidence type="ECO:0000256" key="1">
    <source>
        <dbReference type="SAM" id="MobiDB-lite"/>
    </source>
</evidence>
<dbReference type="AlphaFoldDB" id="A0AAF5PGM3"/>
<name>A0AAF5PGM3_WUCBA</name>
<feature type="region of interest" description="Disordered" evidence="1">
    <location>
        <begin position="1"/>
        <end position="25"/>
    </location>
</feature>
<protein>
    <submittedName>
        <fullName evidence="3">Uncharacterized protein</fullName>
    </submittedName>
</protein>
<organism evidence="2 3">
    <name type="scientific">Wuchereria bancrofti</name>
    <dbReference type="NCBI Taxonomy" id="6293"/>
    <lineage>
        <taxon>Eukaryota</taxon>
        <taxon>Metazoa</taxon>
        <taxon>Ecdysozoa</taxon>
        <taxon>Nematoda</taxon>
        <taxon>Chromadorea</taxon>
        <taxon>Rhabditida</taxon>
        <taxon>Spirurina</taxon>
        <taxon>Spiruromorpha</taxon>
        <taxon>Filarioidea</taxon>
        <taxon>Onchocercidae</taxon>
        <taxon>Wuchereria</taxon>
    </lineage>
</organism>
<dbReference type="Proteomes" id="UP000093561">
    <property type="component" value="Unassembled WGS sequence"/>
</dbReference>
<dbReference type="WBParaSite" id="mrna-Wban_00379">
    <property type="protein sequence ID" value="mrna-Wban_00379"/>
    <property type="gene ID" value="Wban_00379"/>
</dbReference>
<evidence type="ECO:0000313" key="2">
    <source>
        <dbReference type="Proteomes" id="UP000093561"/>
    </source>
</evidence>